<dbReference type="GO" id="GO:0016887">
    <property type="term" value="F:ATP hydrolysis activity"/>
    <property type="evidence" value="ECO:0007669"/>
    <property type="project" value="InterPro"/>
</dbReference>
<dbReference type="GO" id="GO:0004252">
    <property type="term" value="F:serine-type endopeptidase activity"/>
    <property type="evidence" value="ECO:0007669"/>
    <property type="project" value="InterPro"/>
</dbReference>
<proteinExistence type="predicted"/>
<dbReference type="InterPro" id="IPR027065">
    <property type="entry name" value="Lon_Prtase"/>
</dbReference>
<gene>
    <name evidence="2" type="ORF">DFP88_10542</name>
</gene>
<dbReference type="Proteomes" id="UP000248311">
    <property type="component" value="Unassembled WGS sequence"/>
</dbReference>
<dbReference type="EMBL" id="QJTE01000005">
    <property type="protein sequence ID" value="PYE82202.1"/>
    <property type="molecule type" value="Genomic_DNA"/>
</dbReference>
<dbReference type="RefSeq" id="WP_110815297.1">
    <property type="nucleotide sequence ID" value="NZ_QJTE01000005.1"/>
</dbReference>
<evidence type="ECO:0000259" key="1">
    <source>
        <dbReference type="SMART" id="SM00382"/>
    </source>
</evidence>
<dbReference type="GO" id="GO:0030163">
    <property type="term" value="P:protein catabolic process"/>
    <property type="evidence" value="ECO:0007669"/>
    <property type="project" value="InterPro"/>
</dbReference>
<reference evidence="2 3" key="1">
    <citation type="submission" date="2018-06" db="EMBL/GenBank/DDBJ databases">
        <title>Genomic Encyclopedia of Type Strains, Phase III (KMG-III): the genomes of soil and plant-associated and newly described type strains.</title>
        <authorList>
            <person name="Whitman W."/>
        </authorList>
    </citation>
    <scope>NUCLEOTIDE SEQUENCE [LARGE SCALE GENOMIC DNA]</scope>
    <source>
        <strain evidence="2 3">CECT 9025</strain>
    </source>
</reference>
<dbReference type="SMART" id="SM00382">
    <property type="entry name" value="AAA"/>
    <property type="match status" value="1"/>
</dbReference>
<feature type="domain" description="AAA+ ATPase" evidence="1">
    <location>
        <begin position="135"/>
        <end position="259"/>
    </location>
</feature>
<dbReference type="PANTHER" id="PTHR10046">
    <property type="entry name" value="ATP DEPENDENT LON PROTEASE FAMILY MEMBER"/>
    <property type="match status" value="1"/>
</dbReference>
<keyword evidence="3" id="KW-1185">Reference proteome</keyword>
<evidence type="ECO:0000313" key="3">
    <source>
        <dbReference type="Proteomes" id="UP000248311"/>
    </source>
</evidence>
<dbReference type="GO" id="GO:0004176">
    <property type="term" value="F:ATP-dependent peptidase activity"/>
    <property type="evidence" value="ECO:0007669"/>
    <property type="project" value="InterPro"/>
</dbReference>
<dbReference type="Pfam" id="PF00004">
    <property type="entry name" value="AAA"/>
    <property type="match status" value="1"/>
</dbReference>
<dbReference type="AlphaFoldDB" id="A0A318SSG0"/>
<organism evidence="2 3">
    <name type="scientific">Pseudoroseicyclus aestuarii</name>
    <dbReference type="NCBI Taxonomy" id="1795041"/>
    <lineage>
        <taxon>Bacteria</taxon>
        <taxon>Pseudomonadati</taxon>
        <taxon>Pseudomonadota</taxon>
        <taxon>Alphaproteobacteria</taxon>
        <taxon>Rhodobacterales</taxon>
        <taxon>Paracoccaceae</taxon>
        <taxon>Pseudoroseicyclus</taxon>
    </lineage>
</organism>
<name>A0A318SSG0_9RHOB</name>
<dbReference type="InterPro" id="IPR027417">
    <property type="entry name" value="P-loop_NTPase"/>
</dbReference>
<dbReference type="OrthoDB" id="5297432at2"/>
<accession>A0A318SSG0</accession>
<sequence length="345" mass="36642">MPRTISILPAISTWPSSAESIEARLAHHLALLRGSDHLGSDSGPWRDAAAGRLKRRAQRLHEARQRASGLAHLDDRQRARLAGILQGARLAGPESVHGADEIGAALAEDLPWMSAATVPLWHDLRASTGVGTGRLIRPTLLVGPPGLGKSHLARSLAHHAGLPLAIADLGAAGEAFQIAGLSRGWRSGMPGLPVETVITSGMANPLILVDELEKAAAVESTAGHRTSAHAVLLGLLDPASAALWTCPYFGIRFDMSRVNWLFTANDTRGIPAPLLSRLRIARLQPLTPEQLAGFALQEASARGLEREEAEGLANLLRGLHPGRGADLRLVLGLLDDLRLEAPLLH</sequence>
<dbReference type="Gene3D" id="3.40.50.300">
    <property type="entry name" value="P-loop containing nucleotide triphosphate hydrolases"/>
    <property type="match status" value="1"/>
</dbReference>
<protein>
    <submittedName>
        <fullName evidence="2">ATPase family protein associated with various cellular activities (AAA)</fullName>
    </submittedName>
</protein>
<dbReference type="InterPro" id="IPR003593">
    <property type="entry name" value="AAA+_ATPase"/>
</dbReference>
<evidence type="ECO:0000313" key="2">
    <source>
        <dbReference type="EMBL" id="PYE82202.1"/>
    </source>
</evidence>
<comment type="caution">
    <text evidence="2">The sequence shown here is derived from an EMBL/GenBank/DDBJ whole genome shotgun (WGS) entry which is preliminary data.</text>
</comment>
<dbReference type="InterPro" id="IPR003959">
    <property type="entry name" value="ATPase_AAA_core"/>
</dbReference>
<dbReference type="GO" id="GO:0005524">
    <property type="term" value="F:ATP binding"/>
    <property type="evidence" value="ECO:0007669"/>
    <property type="project" value="InterPro"/>
</dbReference>
<dbReference type="SUPFAM" id="SSF52540">
    <property type="entry name" value="P-loop containing nucleoside triphosphate hydrolases"/>
    <property type="match status" value="1"/>
</dbReference>